<protein>
    <recommendedName>
        <fullName evidence="2">Peptidoglycan recognition protein family domain-containing protein</fullName>
    </recommendedName>
</protein>
<sequence length="463" mass="51332">MLSTLVSLFPFFSLSTSTSSMLAPTLCPMSARRVCSSVTEYTRLWQYCTISENSSAKALTLTSVFGRVRGRSRMLDFPRVKREGEDRKVADIWSRRCSVDKGSWKHSLLLAVVLASTYAEAGLNDALIQYFLCAAESGGAEMDVSLLSFVSKAVHHRVTEENQEEGVVLTPDGTTVALTPLSWASRQASCPGLRNVPGEPSFEPPSWTGRLLDSLSSPQVFTLLDQPGVLTTAQINGGMDGFVLGTEIAFPSTSGRPLKLSGILTEYYCHNLEVGGMDVAPRLISQRRRENFRELGVPSITARKVVKSVEKQRRVMGLKNMDLKKKKQLMTLVNEGVKEFVQEYLAYKGTPTNLTLPLPFLYIHHTSTPSDPCLTLQQCSADMRSMQRFHQDDRGWDDIGYRLPSQHAMGLVRDQLTSCAVGGGRLEANFTLQGHRQVVNTSCPGDTFYKEITGWEHFGEVKK</sequence>
<dbReference type="GO" id="GO:0009253">
    <property type="term" value="P:peptidoglycan catabolic process"/>
    <property type="evidence" value="ECO:0007669"/>
    <property type="project" value="InterPro"/>
</dbReference>
<evidence type="ECO:0000313" key="3">
    <source>
        <dbReference type="EMBL" id="KAF3846822.1"/>
    </source>
</evidence>
<dbReference type="GO" id="GO:0008745">
    <property type="term" value="F:N-acetylmuramoyl-L-alanine amidase activity"/>
    <property type="evidence" value="ECO:0007669"/>
    <property type="project" value="InterPro"/>
</dbReference>
<evidence type="ECO:0000313" key="4">
    <source>
        <dbReference type="Proteomes" id="UP000518266"/>
    </source>
</evidence>
<evidence type="ECO:0000256" key="1">
    <source>
        <dbReference type="SAM" id="SignalP"/>
    </source>
</evidence>
<dbReference type="GO" id="GO:0008270">
    <property type="term" value="F:zinc ion binding"/>
    <property type="evidence" value="ECO:0007669"/>
    <property type="project" value="InterPro"/>
</dbReference>
<dbReference type="AlphaFoldDB" id="A0A7J5YBI1"/>
<gene>
    <name evidence="3" type="ORF">F7725_003900</name>
</gene>
<evidence type="ECO:0000259" key="2">
    <source>
        <dbReference type="SMART" id="SM00701"/>
    </source>
</evidence>
<dbReference type="InterPro" id="IPR036505">
    <property type="entry name" value="Amidase/PGRP_sf"/>
</dbReference>
<dbReference type="SUPFAM" id="SSF55846">
    <property type="entry name" value="N-acetylmuramoyl-L-alanine amidase-like"/>
    <property type="match status" value="1"/>
</dbReference>
<dbReference type="InterPro" id="IPR015510">
    <property type="entry name" value="PGRP"/>
</dbReference>
<dbReference type="PANTHER" id="PTHR11022:SF66">
    <property type="entry name" value="N-ACETYLMURAMOYL-L-ALANINE AMIDASE"/>
    <property type="match status" value="1"/>
</dbReference>
<dbReference type="Proteomes" id="UP000518266">
    <property type="component" value="Unassembled WGS sequence"/>
</dbReference>
<comment type="caution">
    <text evidence="3">The sequence shown here is derived from an EMBL/GenBank/DDBJ whole genome shotgun (WGS) entry which is preliminary data.</text>
</comment>
<dbReference type="SMART" id="SM00701">
    <property type="entry name" value="PGRP"/>
    <property type="match status" value="1"/>
</dbReference>
<proteinExistence type="predicted"/>
<accession>A0A7J5YBI1</accession>
<feature type="domain" description="Peptidoglycan recognition protein family" evidence="2">
    <location>
        <begin position="341"/>
        <end position="439"/>
    </location>
</feature>
<dbReference type="InterPro" id="IPR006619">
    <property type="entry name" value="PGRP_domain_met/bac"/>
</dbReference>
<dbReference type="Gene3D" id="3.40.80.10">
    <property type="entry name" value="Peptidoglycan recognition protein-like"/>
    <property type="match status" value="2"/>
</dbReference>
<keyword evidence="1" id="KW-0732">Signal</keyword>
<name>A0A7J5YBI1_DISMA</name>
<keyword evidence="4" id="KW-1185">Reference proteome</keyword>
<feature type="chain" id="PRO_5029646914" description="Peptidoglycan recognition protein family domain-containing protein" evidence="1">
    <location>
        <begin position="18"/>
        <end position="463"/>
    </location>
</feature>
<dbReference type="OrthoDB" id="10001926at2759"/>
<feature type="signal peptide" evidence="1">
    <location>
        <begin position="1"/>
        <end position="17"/>
    </location>
</feature>
<dbReference type="EMBL" id="JAAKFY010000014">
    <property type="protein sequence ID" value="KAF3846822.1"/>
    <property type="molecule type" value="Genomic_DNA"/>
</dbReference>
<dbReference type="PANTHER" id="PTHR11022">
    <property type="entry name" value="PEPTIDOGLYCAN RECOGNITION PROTEIN"/>
    <property type="match status" value="1"/>
</dbReference>
<reference evidence="3 4" key="1">
    <citation type="submission" date="2020-03" db="EMBL/GenBank/DDBJ databases">
        <title>Dissostichus mawsoni Genome sequencing and assembly.</title>
        <authorList>
            <person name="Park H."/>
        </authorList>
    </citation>
    <scope>NUCLEOTIDE SEQUENCE [LARGE SCALE GENOMIC DNA]</scope>
    <source>
        <strain evidence="3">DM0001</strain>
        <tissue evidence="3">Muscle</tissue>
    </source>
</reference>
<organism evidence="3 4">
    <name type="scientific">Dissostichus mawsoni</name>
    <name type="common">Antarctic cod</name>
    <dbReference type="NCBI Taxonomy" id="36200"/>
    <lineage>
        <taxon>Eukaryota</taxon>
        <taxon>Metazoa</taxon>
        <taxon>Chordata</taxon>
        <taxon>Craniata</taxon>
        <taxon>Vertebrata</taxon>
        <taxon>Euteleostomi</taxon>
        <taxon>Actinopterygii</taxon>
        <taxon>Neopterygii</taxon>
        <taxon>Teleostei</taxon>
        <taxon>Neoteleostei</taxon>
        <taxon>Acanthomorphata</taxon>
        <taxon>Eupercaria</taxon>
        <taxon>Perciformes</taxon>
        <taxon>Notothenioidei</taxon>
        <taxon>Nototheniidae</taxon>
        <taxon>Dissostichus</taxon>
    </lineage>
</organism>